<keyword evidence="8" id="KW-1185">Reference proteome</keyword>
<dbReference type="Proteomes" id="UP000019678">
    <property type="component" value="Unassembled WGS sequence"/>
</dbReference>
<keyword evidence="3 5" id="KW-0251">Elongation factor</keyword>
<dbReference type="AlphaFoldDB" id="A0A017SY06"/>
<accession>A0A017SY06</accession>
<dbReference type="GO" id="GO:0003746">
    <property type="term" value="F:translation elongation factor activity"/>
    <property type="evidence" value="ECO:0007669"/>
    <property type="project" value="UniProtKB-UniRule"/>
</dbReference>
<dbReference type="GO" id="GO:0005737">
    <property type="term" value="C:cytoplasm"/>
    <property type="evidence" value="ECO:0007669"/>
    <property type="project" value="UniProtKB-SubCell"/>
</dbReference>
<comment type="function">
    <text evidence="5">Associates with the EF-Tu.GDP complex and induces the exchange of GDP to GTP. It remains bound to the aminoacyl-tRNA.EF-Tu.GTP complex up to the GTP hydrolysis stage on the ribosome.</text>
</comment>
<keyword evidence="5" id="KW-0963">Cytoplasm</keyword>
<dbReference type="Gene3D" id="3.30.479.20">
    <property type="entry name" value="Elongation factor Ts, dimerisation domain"/>
    <property type="match status" value="2"/>
</dbReference>
<dbReference type="RefSeq" id="WP_044249026.1">
    <property type="nucleotide sequence ID" value="NZ_ASRX01000075.1"/>
</dbReference>
<evidence type="ECO:0000313" key="8">
    <source>
        <dbReference type="Proteomes" id="UP000019678"/>
    </source>
</evidence>
<gene>
    <name evidence="5" type="primary">tsf</name>
    <name evidence="7" type="ORF">CAP_7951</name>
</gene>
<sequence>MAGINAQAIKELRERTQAGMSDCKSALTEAEGDMDKAVEIILKKGLAKSAKKASAAATEGEVRASVSADKRRATMVEVNIQTDFAARNDSFRDFVGEVLAAAEKASAGAKLGEVTLASGKTIADAATELTGRIGEKIDARRWDVVEIPEGKHGAVAAYVHLGGKIGVIVAVETDTALVASHREVVKFLEETAMQAAAMSPVALRREDISDEDKAKQKEIFEGQLREDPKPKPEAAWPKIIEGKFNKWYSEAVLLEQESVEAASRGVSGQTIEKLRAEAEKAAGGSVTVTRFVRFERGEGIAKKEDDFAAEVAKMASA</sequence>
<dbReference type="PANTHER" id="PTHR11741:SF0">
    <property type="entry name" value="ELONGATION FACTOR TS, MITOCHONDRIAL"/>
    <property type="match status" value="1"/>
</dbReference>
<dbReference type="PANTHER" id="PTHR11741">
    <property type="entry name" value="ELONGATION FACTOR TS"/>
    <property type="match status" value="1"/>
</dbReference>
<dbReference type="InterPro" id="IPR036402">
    <property type="entry name" value="EF-Ts_dimer_sf"/>
</dbReference>
<comment type="subcellular location">
    <subcellularLocation>
        <location evidence="5">Cytoplasm</location>
    </subcellularLocation>
</comment>
<dbReference type="eggNOG" id="COG0264">
    <property type="taxonomic scope" value="Bacteria"/>
</dbReference>
<dbReference type="InterPro" id="IPR018101">
    <property type="entry name" value="Transl_elong_Ts_CS"/>
</dbReference>
<dbReference type="OrthoDB" id="9808348at2"/>
<dbReference type="Gene3D" id="1.10.8.10">
    <property type="entry name" value="DNA helicase RuvA subunit, C-terminal domain"/>
    <property type="match status" value="1"/>
</dbReference>
<dbReference type="SUPFAM" id="SSF46934">
    <property type="entry name" value="UBA-like"/>
    <property type="match status" value="1"/>
</dbReference>
<dbReference type="InterPro" id="IPR009060">
    <property type="entry name" value="UBA-like_sf"/>
</dbReference>
<dbReference type="EMBL" id="ASRX01000075">
    <property type="protein sequence ID" value="EYF01632.1"/>
    <property type="molecule type" value="Genomic_DNA"/>
</dbReference>
<dbReference type="FunFam" id="1.10.8.10:FF:000001">
    <property type="entry name" value="Elongation factor Ts"/>
    <property type="match status" value="1"/>
</dbReference>
<dbReference type="SUPFAM" id="SSF54713">
    <property type="entry name" value="Elongation factor Ts (EF-Ts), dimerisation domain"/>
    <property type="match status" value="2"/>
</dbReference>
<dbReference type="HAMAP" id="MF_00050">
    <property type="entry name" value="EF_Ts"/>
    <property type="match status" value="1"/>
</dbReference>
<evidence type="ECO:0000256" key="1">
    <source>
        <dbReference type="ARBA" id="ARBA00005532"/>
    </source>
</evidence>
<evidence type="ECO:0000256" key="2">
    <source>
        <dbReference type="ARBA" id="ARBA00016956"/>
    </source>
</evidence>
<dbReference type="InterPro" id="IPR001816">
    <property type="entry name" value="Transl_elong_EFTs/EF1B"/>
</dbReference>
<dbReference type="PROSITE" id="PS01126">
    <property type="entry name" value="EF_TS_1"/>
    <property type="match status" value="1"/>
</dbReference>
<keyword evidence="4 5" id="KW-0648">Protein biosynthesis</keyword>
<dbReference type="NCBIfam" id="TIGR00116">
    <property type="entry name" value="tsf"/>
    <property type="match status" value="1"/>
</dbReference>
<comment type="caution">
    <text evidence="5">Lacks conserved residue(s) required for the propagation of feature annotation.</text>
</comment>
<name>A0A017SY06_9BACT</name>
<dbReference type="Gene3D" id="1.10.286.20">
    <property type="match status" value="1"/>
</dbReference>
<dbReference type="CDD" id="cd14275">
    <property type="entry name" value="UBA_EF-Ts"/>
    <property type="match status" value="1"/>
</dbReference>
<evidence type="ECO:0000256" key="5">
    <source>
        <dbReference type="HAMAP-Rule" id="MF_00050"/>
    </source>
</evidence>
<evidence type="ECO:0000313" key="7">
    <source>
        <dbReference type="EMBL" id="EYF01632.1"/>
    </source>
</evidence>
<dbReference type="STRING" id="1192034.CAP_7951"/>
<feature type="domain" description="Translation elongation factor EFTs/EF1B dimerisation" evidence="6">
    <location>
        <begin position="73"/>
        <end position="298"/>
    </location>
</feature>
<dbReference type="Pfam" id="PF00889">
    <property type="entry name" value="EF_TS"/>
    <property type="match status" value="1"/>
</dbReference>
<proteinExistence type="inferred from homology"/>
<comment type="caution">
    <text evidence="7">The sequence shown here is derived from an EMBL/GenBank/DDBJ whole genome shotgun (WGS) entry which is preliminary data.</text>
</comment>
<evidence type="ECO:0000256" key="3">
    <source>
        <dbReference type="ARBA" id="ARBA00022768"/>
    </source>
</evidence>
<protein>
    <recommendedName>
        <fullName evidence="2 5">Elongation factor Ts</fullName>
        <shortName evidence="5">EF-Ts</shortName>
    </recommendedName>
</protein>
<comment type="similarity">
    <text evidence="1 5">Belongs to the EF-Ts family.</text>
</comment>
<evidence type="ECO:0000256" key="4">
    <source>
        <dbReference type="ARBA" id="ARBA00022917"/>
    </source>
</evidence>
<reference evidence="7 8" key="1">
    <citation type="submission" date="2013-05" db="EMBL/GenBank/DDBJ databases">
        <title>Genome assembly of Chondromyces apiculatus DSM 436.</title>
        <authorList>
            <person name="Sharma G."/>
            <person name="Khatri I."/>
            <person name="Kaur C."/>
            <person name="Mayilraj S."/>
            <person name="Subramanian S."/>
        </authorList>
    </citation>
    <scope>NUCLEOTIDE SEQUENCE [LARGE SCALE GENOMIC DNA]</scope>
    <source>
        <strain evidence="7 8">DSM 436</strain>
    </source>
</reference>
<organism evidence="7 8">
    <name type="scientific">Chondromyces apiculatus DSM 436</name>
    <dbReference type="NCBI Taxonomy" id="1192034"/>
    <lineage>
        <taxon>Bacteria</taxon>
        <taxon>Pseudomonadati</taxon>
        <taxon>Myxococcota</taxon>
        <taxon>Polyangia</taxon>
        <taxon>Polyangiales</taxon>
        <taxon>Polyangiaceae</taxon>
        <taxon>Chondromyces</taxon>
    </lineage>
</organism>
<evidence type="ECO:0000259" key="6">
    <source>
        <dbReference type="Pfam" id="PF00889"/>
    </source>
</evidence>
<dbReference type="InterPro" id="IPR014039">
    <property type="entry name" value="Transl_elong_EFTs/EF1B_dimer"/>
</dbReference>